<feature type="region of interest" description="Disordered" evidence="1">
    <location>
        <begin position="234"/>
        <end position="281"/>
    </location>
</feature>
<keyword evidence="4" id="KW-1185">Reference proteome</keyword>
<evidence type="ECO:0000256" key="1">
    <source>
        <dbReference type="SAM" id="MobiDB-lite"/>
    </source>
</evidence>
<organism evidence="3 4">
    <name type="scientific">Bemisia tabaci</name>
    <name type="common">Sweetpotato whitefly</name>
    <name type="synonym">Aleurodes tabaci</name>
    <dbReference type="NCBI Taxonomy" id="7038"/>
    <lineage>
        <taxon>Eukaryota</taxon>
        <taxon>Metazoa</taxon>
        <taxon>Ecdysozoa</taxon>
        <taxon>Arthropoda</taxon>
        <taxon>Hexapoda</taxon>
        <taxon>Insecta</taxon>
        <taxon>Pterygota</taxon>
        <taxon>Neoptera</taxon>
        <taxon>Paraneoptera</taxon>
        <taxon>Hemiptera</taxon>
        <taxon>Sternorrhyncha</taxon>
        <taxon>Aleyrodoidea</taxon>
        <taxon>Aleyrodidae</taxon>
        <taxon>Aleyrodinae</taxon>
        <taxon>Bemisia</taxon>
    </lineage>
</organism>
<dbReference type="EMBL" id="OU963862">
    <property type="protein sequence ID" value="CAH0381993.1"/>
    <property type="molecule type" value="Genomic_DNA"/>
</dbReference>
<feature type="region of interest" description="Disordered" evidence="1">
    <location>
        <begin position="161"/>
        <end position="198"/>
    </location>
</feature>
<dbReference type="KEGG" id="btab:109036019"/>
<gene>
    <name evidence="3" type="ORF">BEMITA_LOCUS1588</name>
</gene>
<sequence length="281" mass="31965">MSTKIPTLPLPLSPHHEQLPPLVAHYPRWSRNAHVASMSVILSNKSTNSECGMTVKHTSTGTTSPNQGDSKGKFTPEDWPVLDPYQRIKQLELNIKSLQAQHLIMLTSLHDEIELLRQQNKELQFQLVFKGNSSAETFNLMATKCSSNFSSVTKMLRNTANEGTHCGRKNNRNQSSQRFPPLTHWQLQSKAKKGEWSSDRGIPIRSCLGNSESLDHLSCQMAVSLPNIQNYVGRNYYPNDNHHSHNQNRKRNQRDEQNQNLNTRGFRKHLTGTRGMSQESN</sequence>
<feature type="region of interest" description="Disordered" evidence="1">
    <location>
        <begin position="55"/>
        <end position="74"/>
    </location>
</feature>
<feature type="compositionally biased region" description="Polar residues" evidence="1">
    <location>
        <begin position="55"/>
        <end position="69"/>
    </location>
</feature>
<proteinExistence type="predicted"/>
<evidence type="ECO:0000313" key="3">
    <source>
        <dbReference type="EMBL" id="CAH0381993.1"/>
    </source>
</evidence>
<evidence type="ECO:0000259" key="2">
    <source>
        <dbReference type="Pfam" id="PF14916"/>
    </source>
</evidence>
<protein>
    <recommendedName>
        <fullName evidence="2">CCDC92/74 N-terminal domain-containing protein</fullName>
    </recommendedName>
</protein>
<dbReference type="Pfam" id="PF14916">
    <property type="entry name" value="CCDC92"/>
    <property type="match status" value="1"/>
</dbReference>
<dbReference type="Proteomes" id="UP001152759">
    <property type="component" value="Chromosome 1"/>
</dbReference>
<evidence type="ECO:0000313" key="4">
    <source>
        <dbReference type="Proteomes" id="UP001152759"/>
    </source>
</evidence>
<accession>A0A9P0EZI7</accession>
<name>A0A9P0EZI7_BEMTA</name>
<dbReference type="AlphaFoldDB" id="A0A9P0EZI7"/>
<feature type="domain" description="CCDC92/74 N-terminal" evidence="2">
    <location>
        <begin position="86"/>
        <end position="134"/>
    </location>
</feature>
<dbReference type="InterPro" id="IPR039496">
    <property type="entry name" value="CCDC92/74_N"/>
</dbReference>
<reference evidence="3" key="1">
    <citation type="submission" date="2021-12" db="EMBL/GenBank/DDBJ databases">
        <authorList>
            <person name="King R."/>
        </authorList>
    </citation>
    <scope>NUCLEOTIDE SEQUENCE</scope>
</reference>